<feature type="compositionally biased region" description="Basic residues" evidence="12">
    <location>
        <begin position="85"/>
        <end position="100"/>
    </location>
</feature>
<dbReference type="GO" id="GO:0032580">
    <property type="term" value="C:Golgi cisterna membrane"/>
    <property type="evidence" value="ECO:0007669"/>
    <property type="project" value="UniProtKB-SubCell"/>
</dbReference>
<comment type="pathway">
    <text evidence="2">Protein modification; protein glycosylation.</text>
</comment>
<dbReference type="Pfam" id="PF00852">
    <property type="entry name" value="Glyco_transf_10"/>
    <property type="match status" value="1"/>
</dbReference>
<dbReference type="AlphaFoldDB" id="A0AAD7UL72"/>
<accession>A0AAD7UL72</accession>
<evidence type="ECO:0000256" key="4">
    <source>
        <dbReference type="ARBA" id="ARBA00022676"/>
    </source>
</evidence>
<evidence type="ECO:0000256" key="11">
    <source>
        <dbReference type="RuleBase" id="RU003832"/>
    </source>
</evidence>
<dbReference type="PANTHER" id="PTHR11929:SF194">
    <property type="entry name" value="ALPHA-(1,3)-FUCOSYLTRANSFERASE 10"/>
    <property type="match status" value="1"/>
</dbReference>
<evidence type="ECO:0000256" key="5">
    <source>
        <dbReference type="ARBA" id="ARBA00022679"/>
    </source>
</evidence>
<sequence length="458" mass="52277">MLCLTVLFFAVAASAQRSRLEDVRFETMLLEKQLEFALLDLQELRARHERDMRAYAVAAAEDLTNEEVEQPSLSSTKGDFEPRPRERRPGRRRPGRRRKQQQPPEVATSDNNTMRVVAFPKKAAELPELPYMRRGDAPRRRIEVVVWNKIRGFLDWLRPDFVTSARERCSTECVFTGNQRAVPRADGVVFHAKTHRVTDFPPKRPPGAKYMLVSLEQEKYAPLLKHPKYVAKFDAIMTYALDSTLPMISVHPHWDAARYYEAPTLGWETKLDAAVAFVSNCRNAGAADRLAFLEKLMKVYAVHSYGRCLHNKDEPPLRDGQQRGDAKRALLAKYKFYLSFENDVNSKDYVSEKVYDGFLAATLPVYRGTATIDRLVPAPDALVKTADFGDDPARLAHHLAHLAANKSAYDAYFAWRKPPRDTPRARARFQTIIDMTAYKYTALCRICAYLADHQPAQA</sequence>
<keyword evidence="17" id="KW-1185">Reference proteome</keyword>
<evidence type="ECO:0000313" key="16">
    <source>
        <dbReference type="EMBL" id="KAJ8608489.1"/>
    </source>
</evidence>
<organism evidence="16 17">
    <name type="scientific">Chrysophaeum taylorii</name>
    <dbReference type="NCBI Taxonomy" id="2483200"/>
    <lineage>
        <taxon>Eukaryota</taxon>
        <taxon>Sar</taxon>
        <taxon>Stramenopiles</taxon>
        <taxon>Ochrophyta</taxon>
        <taxon>Pelagophyceae</taxon>
        <taxon>Pelagomonadales</taxon>
        <taxon>Pelagomonadaceae</taxon>
        <taxon>Chrysophaeum</taxon>
    </lineage>
</organism>
<feature type="domain" description="Fucosyltransferase C-terminal" evidence="14">
    <location>
        <begin position="268"/>
        <end position="455"/>
    </location>
</feature>
<comment type="caution">
    <text evidence="16">The sequence shown here is derived from an EMBL/GenBank/DDBJ whole genome shotgun (WGS) entry which is preliminary data.</text>
</comment>
<keyword evidence="11" id="KW-0333">Golgi apparatus</keyword>
<keyword evidence="8" id="KW-1133">Transmembrane helix</keyword>
<evidence type="ECO:0000256" key="3">
    <source>
        <dbReference type="ARBA" id="ARBA00008919"/>
    </source>
</evidence>
<dbReference type="GO" id="GO:0008417">
    <property type="term" value="F:fucosyltransferase activity"/>
    <property type="evidence" value="ECO:0007669"/>
    <property type="project" value="InterPro"/>
</dbReference>
<proteinExistence type="inferred from homology"/>
<keyword evidence="5 11" id="KW-0808">Transferase</keyword>
<evidence type="ECO:0000256" key="6">
    <source>
        <dbReference type="ARBA" id="ARBA00022692"/>
    </source>
</evidence>
<dbReference type="InterPro" id="IPR038577">
    <property type="entry name" value="GT10-like_C_sf"/>
</dbReference>
<evidence type="ECO:0000259" key="14">
    <source>
        <dbReference type="Pfam" id="PF00852"/>
    </source>
</evidence>
<dbReference type="Gene3D" id="3.40.50.11660">
    <property type="entry name" value="Glycosyl transferase family 10, C-terminal domain"/>
    <property type="match status" value="1"/>
</dbReference>
<evidence type="ECO:0000256" key="10">
    <source>
        <dbReference type="ARBA" id="ARBA00023180"/>
    </source>
</evidence>
<keyword evidence="10" id="KW-0325">Glycoprotein</keyword>
<feature type="domain" description="Fucosyltransferase N-terminal" evidence="15">
    <location>
        <begin position="144"/>
        <end position="245"/>
    </location>
</feature>
<dbReference type="Pfam" id="PF17039">
    <property type="entry name" value="Glyco_tran_10_N"/>
    <property type="match status" value="1"/>
</dbReference>
<dbReference type="InterPro" id="IPR001503">
    <property type="entry name" value="Glyco_trans_10"/>
</dbReference>
<feature type="signal peptide" evidence="13">
    <location>
        <begin position="1"/>
        <end position="15"/>
    </location>
</feature>
<protein>
    <recommendedName>
        <fullName evidence="11">Fucosyltransferase</fullName>
        <ecNumber evidence="11">2.4.1.-</ecNumber>
    </recommendedName>
</protein>
<feature type="chain" id="PRO_5042103289" description="Fucosyltransferase" evidence="13">
    <location>
        <begin position="16"/>
        <end position="458"/>
    </location>
</feature>
<keyword evidence="6 11" id="KW-0812">Transmembrane</keyword>
<keyword evidence="7" id="KW-0735">Signal-anchor</keyword>
<reference evidence="16" key="1">
    <citation type="submission" date="2023-01" db="EMBL/GenBank/DDBJ databases">
        <title>Metagenome sequencing of chrysophaentin producing Chrysophaeum taylorii.</title>
        <authorList>
            <person name="Davison J."/>
            <person name="Bewley C."/>
        </authorList>
    </citation>
    <scope>NUCLEOTIDE SEQUENCE</scope>
    <source>
        <strain evidence="16">NIES-1699</strain>
    </source>
</reference>
<dbReference type="EMBL" id="JAQMWT010000167">
    <property type="protein sequence ID" value="KAJ8608489.1"/>
    <property type="molecule type" value="Genomic_DNA"/>
</dbReference>
<name>A0AAD7UL72_9STRA</name>
<dbReference type="InterPro" id="IPR055270">
    <property type="entry name" value="Glyco_tran_10_C"/>
</dbReference>
<comment type="similarity">
    <text evidence="3 11">Belongs to the glycosyltransferase 10 family.</text>
</comment>
<dbReference type="EC" id="2.4.1.-" evidence="11"/>
<dbReference type="PANTHER" id="PTHR11929">
    <property type="entry name" value="ALPHA- 1,3 -FUCOSYLTRANSFERASE"/>
    <property type="match status" value="1"/>
</dbReference>
<comment type="subcellular location">
    <subcellularLocation>
        <location evidence="11">Golgi apparatus</location>
        <location evidence="11">Golgi stack membrane</location>
        <topology evidence="11">Single-pass type II membrane protein</topology>
    </subcellularLocation>
    <subcellularLocation>
        <location evidence="1">Membrane</location>
        <topology evidence="1">Single-pass membrane protein</topology>
    </subcellularLocation>
</comment>
<evidence type="ECO:0000256" key="8">
    <source>
        <dbReference type="ARBA" id="ARBA00022989"/>
    </source>
</evidence>
<feature type="region of interest" description="Disordered" evidence="12">
    <location>
        <begin position="66"/>
        <end position="114"/>
    </location>
</feature>
<evidence type="ECO:0000259" key="15">
    <source>
        <dbReference type="Pfam" id="PF17039"/>
    </source>
</evidence>
<keyword evidence="13" id="KW-0732">Signal</keyword>
<evidence type="ECO:0000256" key="1">
    <source>
        <dbReference type="ARBA" id="ARBA00004167"/>
    </source>
</evidence>
<gene>
    <name evidence="16" type="ORF">CTAYLR_005728</name>
</gene>
<dbReference type="SUPFAM" id="SSF53756">
    <property type="entry name" value="UDP-Glycosyltransferase/glycogen phosphorylase"/>
    <property type="match status" value="1"/>
</dbReference>
<dbReference type="Proteomes" id="UP001230188">
    <property type="component" value="Unassembled WGS sequence"/>
</dbReference>
<keyword evidence="9" id="KW-0472">Membrane</keyword>
<evidence type="ECO:0000256" key="13">
    <source>
        <dbReference type="SAM" id="SignalP"/>
    </source>
</evidence>
<evidence type="ECO:0000256" key="2">
    <source>
        <dbReference type="ARBA" id="ARBA00004922"/>
    </source>
</evidence>
<keyword evidence="4 11" id="KW-0328">Glycosyltransferase</keyword>
<dbReference type="InterPro" id="IPR031481">
    <property type="entry name" value="Glyco_tran_10_N"/>
</dbReference>
<evidence type="ECO:0000313" key="17">
    <source>
        <dbReference type="Proteomes" id="UP001230188"/>
    </source>
</evidence>
<evidence type="ECO:0000256" key="7">
    <source>
        <dbReference type="ARBA" id="ARBA00022968"/>
    </source>
</evidence>
<evidence type="ECO:0000256" key="12">
    <source>
        <dbReference type="SAM" id="MobiDB-lite"/>
    </source>
</evidence>
<evidence type="ECO:0000256" key="9">
    <source>
        <dbReference type="ARBA" id="ARBA00023136"/>
    </source>
</evidence>